<dbReference type="SMR" id="A0A5M7BXQ9"/>
<name>A0A5M7BXQ9_SACHI</name>
<proteinExistence type="predicted"/>
<dbReference type="RefSeq" id="WP_150066232.1">
    <property type="nucleotide sequence ID" value="NZ_VWPH01000004.1"/>
</dbReference>
<evidence type="ECO:0000313" key="2">
    <source>
        <dbReference type="Proteomes" id="UP000323946"/>
    </source>
</evidence>
<evidence type="ECO:0000313" key="1">
    <source>
        <dbReference type="EMBL" id="KAA5835036.1"/>
    </source>
</evidence>
<dbReference type="InterPro" id="IPR036526">
    <property type="entry name" value="C-N_Hydrolase_sf"/>
</dbReference>
<gene>
    <name evidence="1" type="ORF">F1721_09540</name>
</gene>
<dbReference type="PANTHER" id="PTHR38686">
    <property type="entry name" value="APOLIPOPROTEIN N-ACYLTRANSFERASE"/>
    <property type="match status" value="1"/>
</dbReference>
<dbReference type="SUPFAM" id="SSF56317">
    <property type="entry name" value="Carbon-nitrogen hydrolase"/>
    <property type="match status" value="1"/>
</dbReference>
<organism evidence="1 2">
    <name type="scientific">Saccharopolyspora hirsuta</name>
    <dbReference type="NCBI Taxonomy" id="1837"/>
    <lineage>
        <taxon>Bacteria</taxon>
        <taxon>Bacillati</taxon>
        <taxon>Actinomycetota</taxon>
        <taxon>Actinomycetes</taxon>
        <taxon>Pseudonocardiales</taxon>
        <taxon>Pseudonocardiaceae</taxon>
        <taxon>Saccharopolyspora</taxon>
    </lineage>
</organism>
<dbReference type="AlphaFoldDB" id="A0A5M7BXQ9"/>
<comment type="caution">
    <text evidence="1">The sequence shown here is derived from an EMBL/GenBank/DDBJ whole genome shotgun (WGS) entry which is preliminary data.</text>
</comment>
<sequence length="88" mass="9246">MQVVGLLHAVEHDRAVVVASTSGVSAIVRPDGALVRTTGQFTAESFVEQVPLRTGTTLATRLGSVPERALPALGLIGLVLRSRTRTGR</sequence>
<dbReference type="GO" id="GO:0042158">
    <property type="term" value="P:lipoprotein biosynthetic process"/>
    <property type="evidence" value="ECO:0007669"/>
    <property type="project" value="InterPro"/>
</dbReference>
<dbReference type="PANTHER" id="PTHR38686:SF1">
    <property type="entry name" value="APOLIPOPROTEIN N-ACYLTRANSFERASE"/>
    <property type="match status" value="1"/>
</dbReference>
<dbReference type="GO" id="GO:0016020">
    <property type="term" value="C:membrane"/>
    <property type="evidence" value="ECO:0007669"/>
    <property type="project" value="InterPro"/>
</dbReference>
<dbReference type="GO" id="GO:0016410">
    <property type="term" value="F:N-acyltransferase activity"/>
    <property type="evidence" value="ECO:0007669"/>
    <property type="project" value="InterPro"/>
</dbReference>
<protein>
    <recommendedName>
        <fullName evidence="3">CN hydrolase domain-containing protein</fullName>
    </recommendedName>
</protein>
<evidence type="ECO:0008006" key="3">
    <source>
        <dbReference type="Google" id="ProtNLM"/>
    </source>
</evidence>
<dbReference type="Proteomes" id="UP000323946">
    <property type="component" value="Unassembled WGS sequence"/>
</dbReference>
<dbReference type="EMBL" id="VWPH01000004">
    <property type="protein sequence ID" value="KAA5835036.1"/>
    <property type="molecule type" value="Genomic_DNA"/>
</dbReference>
<dbReference type="InterPro" id="IPR004563">
    <property type="entry name" value="Apolipo_AcylTrfase"/>
</dbReference>
<reference evidence="1 2" key="1">
    <citation type="submission" date="2019-09" db="EMBL/GenBank/DDBJ databases">
        <title>Draft genome sequence of the thermophilic Saccharopolyspora hirsuta VKM Ac-666T.</title>
        <authorList>
            <person name="Lobastova T.G."/>
            <person name="Fokina V."/>
            <person name="Bragin E.Y."/>
            <person name="Shtratnikova V.Y."/>
            <person name="Starodumova I.P."/>
            <person name="Tarlachkov S.V."/>
            <person name="Donova M.V."/>
        </authorList>
    </citation>
    <scope>NUCLEOTIDE SEQUENCE [LARGE SCALE GENOMIC DNA]</scope>
    <source>
        <strain evidence="1 2">VKM Ac-666</strain>
    </source>
</reference>
<keyword evidence="2" id="KW-1185">Reference proteome</keyword>
<accession>A0A5M7BXQ9</accession>